<dbReference type="RefSeq" id="WP_135943665.1">
    <property type="nucleotide sequence ID" value="NZ_BMEI01000001.1"/>
</dbReference>
<gene>
    <name evidence="4" type="ORF">E5162_04115</name>
</gene>
<dbReference type="OrthoDB" id="7202050at2"/>
<reference evidence="4 5" key="1">
    <citation type="journal article" date="2013" name="Int. J. Syst. Evol. Microbiol.">
        <title>Marinicauda pacifica gen. nov., sp. nov., a prosthecate alphaproteobacterium of the family Hyphomonadaceae isolated from deep seawater.</title>
        <authorList>
            <person name="Zhang X.Y."/>
            <person name="Li G.W."/>
            <person name="Wang C.S."/>
            <person name="Zhang Y.J."/>
            <person name="Xu X.W."/>
            <person name="Li H."/>
            <person name="Liu A."/>
            <person name="Liu C."/>
            <person name="Xie B.B."/>
            <person name="Qin Q.L."/>
            <person name="Xu Z."/>
            <person name="Chen X.L."/>
            <person name="Zhou B.C."/>
            <person name="Zhang Y.Z."/>
        </authorList>
    </citation>
    <scope>NUCLEOTIDE SEQUENCE [LARGE SCALE GENOMIC DNA]</scope>
    <source>
        <strain evidence="4 5">P-1 km-3</strain>
    </source>
</reference>
<comment type="caution">
    <text evidence="4">The sequence shown here is derived from an EMBL/GenBank/DDBJ whole genome shotgun (WGS) entry which is preliminary data.</text>
</comment>
<evidence type="ECO:0000256" key="2">
    <source>
        <dbReference type="SAM" id="MobiDB-lite"/>
    </source>
</evidence>
<feature type="domain" description="Response regulatory" evidence="3">
    <location>
        <begin position="10"/>
        <end position="129"/>
    </location>
</feature>
<dbReference type="GO" id="GO:0000160">
    <property type="term" value="P:phosphorelay signal transduction system"/>
    <property type="evidence" value="ECO:0007669"/>
    <property type="project" value="InterPro"/>
</dbReference>
<dbReference type="SUPFAM" id="SSF52172">
    <property type="entry name" value="CheY-like"/>
    <property type="match status" value="1"/>
</dbReference>
<dbReference type="AlphaFoldDB" id="A0A4S2HF72"/>
<dbReference type="Gene3D" id="3.40.50.2300">
    <property type="match status" value="1"/>
</dbReference>
<dbReference type="InterPro" id="IPR001789">
    <property type="entry name" value="Sig_transdc_resp-reg_receiver"/>
</dbReference>
<dbReference type="PROSITE" id="PS50110">
    <property type="entry name" value="RESPONSE_REGULATORY"/>
    <property type="match status" value="1"/>
</dbReference>
<keyword evidence="5" id="KW-1185">Reference proteome</keyword>
<sequence>MAGIDYKKASAVIFDPVHVNLRTTRYALHEIGFREIESIGSLAEMRRRIDEKPAHLIVLETSQNEAEVFRLVRAIRSGEVGGNAFMAILLTCWVRDGNILKQAIGSGADDVIIRPFSTSFVEERIRTLVKARKPFIVTSDYIGPDRRRDDQRGSGSVKAIEAPNTLKVAVEGDEEAMHQAAAWIHEAQQTVESERVRRLCMRIVVGMEAAVRERQAGRTAQIDFTDLERTGKELRMRLAKARAREACRVAQALAEVIVSLQTEEGFSRSNLGLAKELAMGAYAAFVGGDDASGIPGAGEEIERTVEALRKRMVVQQQNDGGAEDDAELKRAAS</sequence>
<comment type="caution">
    <text evidence="1">Lacks conserved residue(s) required for the propagation of feature annotation.</text>
</comment>
<accession>A0A4S2HF72</accession>
<evidence type="ECO:0000259" key="3">
    <source>
        <dbReference type="PROSITE" id="PS50110"/>
    </source>
</evidence>
<evidence type="ECO:0000256" key="1">
    <source>
        <dbReference type="PROSITE-ProRule" id="PRU00169"/>
    </source>
</evidence>
<protein>
    <submittedName>
        <fullName evidence="4">Response regulator receiver protein</fullName>
    </submittedName>
</protein>
<dbReference type="Proteomes" id="UP000305451">
    <property type="component" value="Unassembled WGS sequence"/>
</dbReference>
<proteinExistence type="predicted"/>
<organism evidence="4 5">
    <name type="scientific">Marinicauda pacifica</name>
    <dbReference type="NCBI Taxonomy" id="1133559"/>
    <lineage>
        <taxon>Bacteria</taxon>
        <taxon>Pseudomonadati</taxon>
        <taxon>Pseudomonadota</taxon>
        <taxon>Alphaproteobacteria</taxon>
        <taxon>Maricaulales</taxon>
        <taxon>Maricaulaceae</taxon>
        <taxon>Marinicauda</taxon>
    </lineage>
</organism>
<evidence type="ECO:0000313" key="5">
    <source>
        <dbReference type="Proteomes" id="UP000305451"/>
    </source>
</evidence>
<feature type="region of interest" description="Disordered" evidence="2">
    <location>
        <begin position="314"/>
        <end position="333"/>
    </location>
</feature>
<evidence type="ECO:0000313" key="4">
    <source>
        <dbReference type="EMBL" id="TGY94468.1"/>
    </source>
</evidence>
<dbReference type="InterPro" id="IPR011006">
    <property type="entry name" value="CheY-like_superfamily"/>
</dbReference>
<name>A0A4S2HF72_9PROT</name>
<dbReference type="EMBL" id="SRXV01000001">
    <property type="protein sequence ID" value="TGY94468.1"/>
    <property type="molecule type" value="Genomic_DNA"/>
</dbReference>